<proteinExistence type="predicted"/>
<keyword evidence="4" id="KW-1185">Reference proteome</keyword>
<sequence>MVPITKVLRMCDGDMPVMGKVYDRMYMLGNKVRDIGVDWADEAADLVEERWEYLHSFMHGAGYAFDPEFFDHRQSWDEAITNGVMEMIERICLRDMMLQADDPASARKELTTDSAVVVERVAACERELSLFVKGLGPFTKQKVLMNAKLMEPADWWNQYCKHLPILSRVATSVLAQVVCASSAERNWSIYGRIKHKGRSTIGHSKGDKLVYCHEAIHLRNKLGKAAYKPAMEKWDSDSDDNSDADEEEKDLIAGLCC</sequence>
<dbReference type="GO" id="GO:0046983">
    <property type="term" value="F:protein dimerization activity"/>
    <property type="evidence" value="ECO:0007669"/>
    <property type="project" value="InterPro"/>
</dbReference>
<dbReference type="AlphaFoldDB" id="A0AB34ISZ7"/>
<accession>A0AB34ISZ7</accession>
<gene>
    <name evidence="3" type="ORF">AB1Y20_008401</name>
</gene>
<evidence type="ECO:0000256" key="1">
    <source>
        <dbReference type="SAM" id="MobiDB-lite"/>
    </source>
</evidence>
<evidence type="ECO:0000313" key="4">
    <source>
        <dbReference type="Proteomes" id="UP001515480"/>
    </source>
</evidence>
<reference evidence="3 4" key="1">
    <citation type="journal article" date="2024" name="Science">
        <title>Giant polyketide synthase enzymes in the biosynthesis of giant marine polyether toxins.</title>
        <authorList>
            <person name="Fallon T.R."/>
            <person name="Shende V.V."/>
            <person name="Wierzbicki I.H."/>
            <person name="Pendleton A.L."/>
            <person name="Watervoot N.F."/>
            <person name="Auber R.P."/>
            <person name="Gonzalez D.J."/>
            <person name="Wisecaver J.H."/>
            <person name="Moore B.S."/>
        </authorList>
    </citation>
    <scope>NUCLEOTIDE SEQUENCE [LARGE SCALE GENOMIC DNA]</scope>
    <source>
        <strain evidence="3 4">12B1</strain>
    </source>
</reference>
<comment type="caution">
    <text evidence="3">The sequence shown here is derived from an EMBL/GenBank/DDBJ whole genome shotgun (WGS) entry which is preliminary data.</text>
</comment>
<evidence type="ECO:0000313" key="3">
    <source>
        <dbReference type="EMBL" id="KAL1504618.1"/>
    </source>
</evidence>
<organism evidence="3 4">
    <name type="scientific">Prymnesium parvum</name>
    <name type="common">Toxic golden alga</name>
    <dbReference type="NCBI Taxonomy" id="97485"/>
    <lineage>
        <taxon>Eukaryota</taxon>
        <taxon>Haptista</taxon>
        <taxon>Haptophyta</taxon>
        <taxon>Prymnesiophyceae</taxon>
        <taxon>Prymnesiales</taxon>
        <taxon>Prymnesiaceae</taxon>
        <taxon>Prymnesium</taxon>
    </lineage>
</organism>
<dbReference type="EMBL" id="JBGBPQ010000019">
    <property type="protein sequence ID" value="KAL1504618.1"/>
    <property type="molecule type" value="Genomic_DNA"/>
</dbReference>
<dbReference type="Pfam" id="PF05699">
    <property type="entry name" value="Dimer_Tnp_hAT"/>
    <property type="match status" value="1"/>
</dbReference>
<dbReference type="InterPro" id="IPR012337">
    <property type="entry name" value="RNaseH-like_sf"/>
</dbReference>
<protein>
    <recommendedName>
        <fullName evidence="2">HAT C-terminal dimerisation domain-containing protein</fullName>
    </recommendedName>
</protein>
<evidence type="ECO:0000259" key="2">
    <source>
        <dbReference type="Pfam" id="PF05699"/>
    </source>
</evidence>
<name>A0AB34ISZ7_PRYPA</name>
<dbReference type="SUPFAM" id="SSF53098">
    <property type="entry name" value="Ribonuclease H-like"/>
    <property type="match status" value="1"/>
</dbReference>
<dbReference type="Proteomes" id="UP001515480">
    <property type="component" value="Unassembled WGS sequence"/>
</dbReference>
<dbReference type="InterPro" id="IPR008906">
    <property type="entry name" value="HATC_C_dom"/>
</dbReference>
<feature type="domain" description="HAT C-terminal dimerisation" evidence="2">
    <location>
        <begin position="145"/>
        <end position="214"/>
    </location>
</feature>
<feature type="region of interest" description="Disordered" evidence="1">
    <location>
        <begin position="233"/>
        <end position="257"/>
    </location>
</feature>
<feature type="compositionally biased region" description="Acidic residues" evidence="1">
    <location>
        <begin position="237"/>
        <end position="249"/>
    </location>
</feature>